<dbReference type="InterPro" id="IPR021884">
    <property type="entry name" value="Ice-bd_prot"/>
</dbReference>
<dbReference type="STRING" id="338969.Rfer_1881"/>
<evidence type="ECO:0000256" key="1">
    <source>
        <dbReference type="ARBA" id="ARBA00005445"/>
    </source>
</evidence>
<dbReference type="Pfam" id="PF11999">
    <property type="entry name" value="Ice_binding"/>
    <property type="match status" value="1"/>
</dbReference>
<dbReference type="PROSITE" id="PS51257">
    <property type="entry name" value="PROKAR_LIPOPROTEIN"/>
    <property type="match status" value="1"/>
</dbReference>
<reference evidence="5" key="1">
    <citation type="submission" date="2006-02" db="EMBL/GenBank/DDBJ databases">
        <title>Complete sequence of chromosome of Rhodoferax ferrireducens DSM 15236.</title>
        <authorList>
            <person name="Copeland A."/>
            <person name="Lucas S."/>
            <person name="Lapidus A."/>
            <person name="Barry K."/>
            <person name="Detter J.C."/>
            <person name="Glavina del Rio T."/>
            <person name="Hammon N."/>
            <person name="Israni S."/>
            <person name="Pitluck S."/>
            <person name="Brettin T."/>
            <person name="Bruce D."/>
            <person name="Han C."/>
            <person name="Tapia R."/>
            <person name="Gilna P."/>
            <person name="Kiss H."/>
            <person name="Schmutz J."/>
            <person name="Larimer F."/>
            <person name="Land M."/>
            <person name="Kyrpides N."/>
            <person name="Ivanova N."/>
            <person name="Richardson P."/>
        </authorList>
    </citation>
    <scope>NUCLEOTIDE SEQUENCE [LARGE SCALE GENOMIC DNA]</scope>
    <source>
        <strain evidence="5">ATCC BAA-621 / DSM 15236 / T118</strain>
    </source>
</reference>
<evidence type="ECO:0000313" key="5">
    <source>
        <dbReference type="Proteomes" id="UP000008332"/>
    </source>
</evidence>
<dbReference type="Gene3D" id="2.60.40.1080">
    <property type="match status" value="3"/>
</dbReference>
<protein>
    <submittedName>
        <fullName evidence="4">Ig-like, group 2</fullName>
    </submittedName>
</protein>
<feature type="domain" description="BIG2" evidence="3">
    <location>
        <begin position="129"/>
        <end position="211"/>
    </location>
</feature>
<gene>
    <name evidence="4" type="ordered locus">Rfer_1881</name>
</gene>
<evidence type="ECO:0000259" key="3">
    <source>
        <dbReference type="SMART" id="SM00635"/>
    </source>
</evidence>
<proteinExistence type="inferred from homology"/>
<sequence>MKKYDSYARVLPWFMALFLSVLVAACGGGRDPILGSPALGLGVVSVSVTPATASMPTGGIQPLMATATYVDGSTRDVTATSNWASGTPSVATVVQANGVAAGVASGTSVISADFGGKSGSAVLTVTSATLMSMAVAPAAASIPIGSIQPLISTATYSDGSTRDVTAYTNWASGTPSVATVVQTTGVVTGIASGASVITATFGGKNSSTNLTVTAATLASIAVTPALATVPVGLTQPFVAKGTYSDGSIVDISKTAVWTSASPLVATVLSSTGVATGVSAGSALITATSGSSSGSATLTVQAPKGPAAVNLGTAGNFVVLAKSGISTTGTTAIVGDIGVSPIDSTAITGFSLIADPTNVFSTSLYVTGKVYAANYAVPTPTTLTTAISDMETAFTDAAGRATPDAIDLGAGNISGLTLAPGLYKWGTGVQVTSAGVTLSGGPNDVWIFQIAQDLTVGNGAIVTLSGGAQAKNIFWQVSGQTTLGTTADFKGNLMSQTLISLNTGAVVTGRMLAQTQVTLNAARVTKP</sequence>
<dbReference type="HOGENOM" id="CLU_517657_0_0_4"/>
<dbReference type="KEGG" id="rfr:Rfer_1881"/>
<keyword evidence="2" id="KW-0732">Signal</keyword>
<dbReference type="eggNOG" id="COG5492">
    <property type="taxonomic scope" value="Bacteria"/>
</dbReference>
<dbReference type="SMART" id="SM00635">
    <property type="entry name" value="BID_2"/>
    <property type="match status" value="3"/>
</dbReference>
<feature type="domain" description="BIG2" evidence="3">
    <location>
        <begin position="42"/>
        <end position="124"/>
    </location>
</feature>
<dbReference type="SMR" id="Q21X96"/>
<feature type="domain" description="BIG2" evidence="3">
    <location>
        <begin position="216"/>
        <end position="298"/>
    </location>
</feature>
<evidence type="ECO:0000313" key="4">
    <source>
        <dbReference type="EMBL" id="ABD69607.1"/>
    </source>
</evidence>
<dbReference type="Pfam" id="PF02368">
    <property type="entry name" value="Big_2"/>
    <property type="match status" value="2"/>
</dbReference>
<comment type="similarity">
    <text evidence="1">Belongs to the ice-binding protein family.</text>
</comment>
<dbReference type="AlphaFoldDB" id="Q21X96"/>
<name>Q21X96_ALBFT</name>
<organism evidence="4 5">
    <name type="scientific">Albidiferax ferrireducens (strain ATCC BAA-621 / DSM 15236 / T118)</name>
    <name type="common">Rhodoferax ferrireducens</name>
    <dbReference type="NCBI Taxonomy" id="338969"/>
    <lineage>
        <taxon>Bacteria</taxon>
        <taxon>Pseudomonadati</taxon>
        <taxon>Pseudomonadota</taxon>
        <taxon>Betaproteobacteria</taxon>
        <taxon>Burkholderiales</taxon>
        <taxon>Comamonadaceae</taxon>
        <taxon>Rhodoferax</taxon>
    </lineage>
</organism>
<dbReference type="OrthoDB" id="2082707at2"/>
<dbReference type="Proteomes" id="UP000008332">
    <property type="component" value="Chromosome"/>
</dbReference>
<dbReference type="InterPro" id="IPR003343">
    <property type="entry name" value="Big_2"/>
</dbReference>
<accession>Q21X96</accession>
<dbReference type="InterPro" id="IPR008964">
    <property type="entry name" value="Invasin/intimin_cell_adhesion"/>
</dbReference>
<dbReference type="EMBL" id="CP000267">
    <property type="protein sequence ID" value="ABD69607.1"/>
    <property type="molecule type" value="Genomic_DNA"/>
</dbReference>
<dbReference type="SUPFAM" id="SSF49373">
    <property type="entry name" value="Invasin/intimin cell-adhesion fragments"/>
    <property type="match status" value="2"/>
</dbReference>
<keyword evidence="5" id="KW-1185">Reference proteome</keyword>
<evidence type="ECO:0000256" key="2">
    <source>
        <dbReference type="ARBA" id="ARBA00022729"/>
    </source>
</evidence>
<dbReference type="eggNOG" id="COG3420">
    <property type="taxonomic scope" value="Bacteria"/>
</dbReference>